<dbReference type="SUPFAM" id="SSF51126">
    <property type="entry name" value="Pectin lyase-like"/>
    <property type="match status" value="1"/>
</dbReference>
<dbReference type="Gene3D" id="2.160.20.10">
    <property type="entry name" value="Single-stranded right-handed beta-helix, Pectin lyase-like"/>
    <property type="match status" value="1"/>
</dbReference>
<dbReference type="InterPro" id="IPR012334">
    <property type="entry name" value="Pectin_lyas_fold"/>
</dbReference>
<sequence length="778" mass="85252">MADYSGLIDKFKTDDIPKGTDYEELITLAGNAKDEADNSVIDNHDGTITVNEQKYKPVEDNKDGNITVNGTKYKPVEDNEDNTITVNGITFAPVIDNQNGTITVNTQTYEPAHADKVPLKSDIGSITDYTIAGNNLVQKIVSDFKSRSFNVLYYGATSDKSSDSAPAINQAIEDASKVGGTVWVPAGTYLLSNDLIFKSNITFKMDNNATLYAPGQLFRFDTTSTGYNGGVSNVVVDGGTFSGDYDAKNVVNSHANANAFNGCLHHASNIEFKNITFRMTTSNSHTLDLGGCRDINIHDCVFEGFYPQPVREYVEAIQIDYSSKVGLTYHDSIQDANVDGLITINVKIENNTFRPIYGEDGTTIKWYAPNMCGEHVVYSNGEPTNIVIKNNHITDGYVFDDNRGSVGWIHFFGVHNVIIQGNVFESTKQQQSLAIGIICSNADGLTDAVSGNTVSGTYSYQSDVIIKDNTFKGFKTGSVNHGVISVYGNDTHGSTNLQIIDNNFIDNLPDSFDWTTDTPGIDLIQTRGFKDTKVNNNYANDLRRFLFMQENDGTTIQSSYQVNNNIVKNVAYVPIVMRTLPASNQTIDINNNQFNMVRECVTVLNTNGYTNFVNNDILFHTSSHLSSTNGYSNSAVTIGSYNLNLANNTVIQSSNSAYQYPNAFVLSAGPISYSGNYFNGSSISNWKVPKESLLSTQQRFGVQSDAIVCPSGTDIGTFLMGASVPIGLSIIRDNNTATNLIVYKENSNYGYALKPSTKDGSFQIGHWYQGTWTSWANI</sequence>
<evidence type="ECO:0000256" key="2">
    <source>
        <dbReference type="ARBA" id="ARBA00022844"/>
    </source>
</evidence>
<name>A0A2K9VCP8_9CAUD</name>
<dbReference type="GO" id="GO:0044423">
    <property type="term" value="C:virion component"/>
    <property type="evidence" value="ECO:0007669"/>
    <property type="project" value="UniProtKB-KW"/>
</dbReference>
<accession>A0A2K9VCP8</accession>
<dbReference type="KEGG" id="vg:54988541"/>
<evidence type="ECO:0000313" key="5">
    <source>
        <dbReference type="Proteomes" id="UP000241463"/>
    </source>
</evidence>
<dbReference type="InterPro" id="IPR011050">
    <property type="entry name" value="Pectin_lyase_fold/virulence"/>
</dbReference>
<dbReference type="GeneID" id="54988541"/>
<organism evidence="4 5">
    <name type="scientific">Lactobacillus phage Bacchae</name>
    <dbReference type="NCBI Taxonomy" id="2079429"/>
    <lineage>
        <taxon>Viruses</taxon>
        <taxon>Duplodnaviria</taxon>
        <taxon>Heunggongvirae</taxon>
        <taxon>Uroviricota</taxon>
        <taxon>Caudoviricetes</taxon>
        <taxon>Herelleviridae</taxon>
        <taxon>Harbinvirus</taxon>
        <taxon>Harbinvirus bacchae</taxon>
    </lineage>
</organism>
<keyword evidence="2" id="KW-0946">Virion</keyword>
<comment type="subcellular location">
    <subcellularLocation>
        <location evidence="1">Virion</location>
    </subcellularLocation>
</comment>
<dbReference type="RefSeq" id="YP_009798096.1">
    <property type="nucleotide sequence ID" value="NC_047924.1"/>
</dbReference>
<keyword evidence="5" id="KW-1185">Reference proteome</keyword>
<proteinExistence type="predicted"/>
<evidence type="ECO:0000259" key="3">
    <source>
        <dbReference type="Pfam" id="PF12708"/>
    </source>
</evidence>
<protein>
    <recommendedName>
        <fullName evidence="3">Rhamnogalacturonase A/B/Epimerase-like pectate lyase domain-containing protein</fullName>
    </recommendedName>
</protein>
<dbReference type="Pfam" id="PF12708">
    <property type="entry name" value="Pect-lyase_RHGA_epim"/>
    <property type="match status" value="1"/>
</dbReference>
<feature type="domain" description="Rhamnogalacturonase A/B/Epimerase-like pectate lyase" evidence="3">
    <location>
        <begin position="149"/>
        <end position="304"/>
    </location>
</feature>
<dbReference type="GO" id="GO:0019058">
    <property type="term" value="P:viral life cycle"/>
    <property type="evidence" value="ECO:0007669"/>
    <property type="project" value="UniProtKB-ARBA"/>
</dbReference>
<dbReference type="GO" id="GO:0051701">
    <property type="term" value="P:biological process involved in interaction with host"/>
    <property type="evidence" value="ECO:0007669"/>
    <property type="project" value="UniProtKB-ARBA"/>
</dbReference>
<reference evidence="4 5" key="1">
    <citation type="submission" date="2018-01" db="EMBL/GenBank/DDBJ databases">
        <title>Lactobacillus phages that infect wine-derived L. plantarum strains.</title>
        <authorList>
            <person name="Kyrkou I."/>
            <person name="Hestbjerg Hansen L."/>
        </authorList>
    </citation>
    <scope>NUCLEOTIDE SEQUENCE [LARGE SCALE GENOMIC DNA]</scope>
</reference>
<evidence type="ECO:0000256" key="1">
    <source>
        <dbReference type="ARBA" id="ARBA00004328"/>
    </source>
</evidence>
<dbReference type="Proteomes" id="UP000241463">
    <property type="component" value="Segment"/>
</dbReference>
<evidence type="ECO:0000313" key="4">
    <source>
        <dbReference type="EMBL" id="AUV59992.1"/>
    </source>
</evidence>
<dbReference type="EMBL" id="MG765277">
    <property type="protein sequence ID" value="AUV59992.1"/>
    <property type="molecule type" value="Genomic_DNA"/>
</dbReference>
<dbReference type="InterPro" id="IPR024535">
    <property type="entry name" value="RHGA/B-epi-like_pectate_lyase"/>
</dbReference>